<reference evidence="1" key="1">
    <citation type="submission" date="2014-05" db="EMBL/GenBank/DDBJ databases">
        <authorList>
            <person name="Chronopoulou M."/>
        </authorList>
    </citation>
    <scope>NUCLEOTIDE SEQUENCE</scope>
    <source>
        <tissue evidence="1">Whole organism</tissue>
    </source>
</reference>
<dbReference type="EMBL" id="HACA01006933">
    <property type="protein sequence ID" value="CDW24294.1"/>
    <property type="molecule type" value="Transcribed_RNA"/>
</dbReference>
<proteinExistence type="predicted"/>
<protein>
    <submittedName>
        <fullName evidence="1">Uncharacterized protein</fullName>
    </submittedName>
</protein>
<accession>A0A0K2TE41</accession>
<sequence>MTFSISNLPPPPVLVNTEPLFLVEEDRWYNLPVGPEDPQRHDRYLKLGCVHHGNLLLFVS</sequence>
<evidence type="ECO:0000313" key="1">
    <source>
        <dbReference type="EMBL" id="CDW24294.1"/>
    </source>
</evidence>
<dbReference type="AlphaFoldDB" id="A0A0K2TE41"/>
<name>A0A0K2TE41_LEPSM</name>
<organism evidence="1">
    <name type="scientific">Lepeophtheirus salmonis</name>
    <name type="common">Salmon louse</name>
    <name type="synonym">Caligus salmonis</name>
    <dbReference type="NCBI Taxonomy" id="72036"/>
    <lineage>
        <taxon>Eukaryota</taxon>
        <taxon>Metazoa</taxon>
        <taxon>Ecdysozoa</taxon>
        <taxon>Arthropoda</taxon>
        <taxon>Crustacea</taxon>
        <taxon>Multicrustacea</taxon>
        <taxon>Hexanauplia</taxon>
        <taxon>Copepoda</taxon>
        <taxon>Siphonostomatoida</taxon>
        <taxon>Caligidae</taxon>
        <taxon>Lepeophtheirus</taxon>
    </lineage>
</organism>